<proteinExistence type="predicted"/>
<reference evidence="2 3" key="1">
    <citation type="submission" date="2021-06" db="EMBL/GenBank/DDBJ databases">
        <title>Bacillus sp. RD4P76, an endophyte from a halophyte.</title>
        <authorList>
            <person name="Sun J.-Q."/>
        </authorList>
    </citation>
    <scope>NUCLEOTIDE SEQUENCE [LARGE SCALE GENOMIC DNA]</scope>
    <source>
        <strain evidence="2 3">JCM 17098</strain>
    </source>
</reference>
<protein>
    <recommendedName>
        <fullName evidence="4">Lipid A biosynthesis lauroyl acyltransferase</fullName>
    </recommendedName>
</protein>
<evidence type="ECO:0000313" key="2">
    <source>
        <dbReference type="EMBL" id="MBU9723235.1"/>
    </source>
</evidence>
<keyword evidence="1" id="KW-0472">Membrane</keyword>
<dbReference type="Proteomes" id="UP000790580">
    <property type="component" value="Unassembled WGS sequence"/>
</dbReference>
<sequence>MKEFNTRESDFSTGYFSVDNLIDNYELSKKLNSVLTSDELFCHFQRIQKSENDLLSNYYLEFFNIVYERMYDTDLFDKGYDLTELARLNTELHKQKSYLLQYYLLKLTEEEFIKSNLNINGFKSLKKVLDSNSGAVLSFYHWGIFQLMIFALIVAFEKPVALFASREATEYQQKVLEIYFPSKKHLFKTLPISFSSIRESINLIKQGYLVCILPELSGWADSIPIKNKKNFMGSSVVTPEGAATLSAYGKVPLFRGYLEISNEKKILIDLKLISPKVELSKENIRENTLNIWNDLEKLCYQKPAMWGGWEIFDRIQGKATEENLSNAYK</sequence>
<evidence type="ECO:0000256" key="1">
    <source>
        <dbReference type="SAM" id="Phobius"/>
    </source>
</evidence>
<dbReference type="EMBL" id="JAHQCR010000073">
    <property type="protein sequence ID" value="MBU9723235.1"/>
    <property type="molecule type" value="Genomic_DNA"/>
</dbReference>
<keyword evidence="1" id="KW-1133">Transmembrane helix</keyword>
<accession>A0ABS6JXW7</accession>
<name>A0ABS6JXW7_9BACI</name>
<keyword evidence="1" id="KW-0812">Transmembrane</keyword>
<organism evidence="2 3">
    <name type="scientific">Evansella alkalicola</name>
    <dbReference type="NCBI Taxonomy" id="745819"/>
    <lineage>
        <taxon>Bacteria</taxon>
        <taxon>Bacillati</taxon>
        <taxon>Bacillota</taxon>
        <taxon>Bacilli</taxon>
        <taxon>Bacillales</taxon>
        <taxon>Bacillaceae</taxon>
        <taxon>Evansella</taxon>
    </lineage>
</organism>
<comment type="caution">
    <text evidence="2">The sequence shown here is derived from an EMBL/GenBank/DDBJ whole genome shotgun (WGS) entry which is preliminary data.</text>
</comment>
<gene>
    <name evidence="2" type="ORF">KS407_17600</name>
</gene>
<keyword evidence="3" id="KW-1185">Reference proteome</keyword>
<feature type="transmembrane region" description="Helical" evidence="1">
    <location>
        <begin position="139"/>
        <end position="156"/>
    </location>
</feature>
<evidence type="ECO:0008006" key="4">
    <source>
        <dbReference type="Google" id="ProtNLM"/>
    </source>
</evidence>
<evidence type="ECO:0000313" key="3">
    <source>
        <dbReference type="Proteomes" id="UP000790580"/>
    </source>
</evidence>
<dbReference type="RefSeq" id="WP_088073463.1">
    <property type="nucleotide sequence ID" value="NZ_JAHQCR010000073.1"/>
</dbReference>